<dbReference type="InterPro" id="IPR010920">
    <property type="entry name" value="LSM_dom_sf"/>
</dbReference>
<dbReference type="Pfam" id="PF01423">
    <property type="entry name" value="LSM"/>
    <property type="match status" value="1"/>
</dbReference>
<dbReference type="AlphaFoldDB" id="A0A433D892"/>
<organism evidence="2 3">
    <name type="scientific">Jimgerdemannia flammicorona</name>
    <dbReference type="NCBI Taxonomy" id="994334"/>
    <lineage>
        <taxon>Eukaryota</taxon>
        <taxon>Fungi</taxon>
        <taxon>Fungi incertae sedis</taxon>
        <taxon>Mucoromycota</taxon>
        <taxon>Mucoromycotina</taxon>
        <taxon>Endogonomycetes</taxon>
        <taxon>Endogonales</taxon>
        <taxon>Endogonaceae</taxon>
        <taxon>Jimgerdemannia</taxon>
    </lineage>
</organism>
<dbReference type="SUPFAM" id="SSF50182">
    <property type="entry name" value="Sm-like ribonucleoproteins"/>
    <property type="match status" value="1"/>
</dbReference>
<dbReference type="OrthoDB" id="368909at2759"/>
<accession>A0A433D892</accession>
<evidence type="ECO:0000259" key="1">
    <source>
        <dbReference type="SMART" id="SM00651"/>
    </source>
</evidence>
<dbReference type="SMART" id="SM00651">
    <property type="entry name" value="Sm"/>
    <property type="match status" value="1"/>
</dbReference>
<dbReference type="PANTHER" id="PTHR10701">
    <property type="entry name" value="SMALL NUCLEAR RIBONUCLEOPROTEIN-ASSOCIATED PROTEIN B AND N"/>
    <property type="match status" value="1"/>
</dbReference>
<dbReference type="InterPro" id="IPR001163">
    <property type="entry name" value="Sm_dom_euk/arc"/>
</dbReference>
<dbReference type="Gene3D" id="2.30.30.100">
    <property type="match status" value="1"/>
</dbReference>
<evidence type="ECO:0000313" key="2">
    <source>
        <dbReference type="EMBL" id="RUP47086.1"/>
    </source>
</evidence>
<evidence type="ECO:0000313" key="3">
    <source>
        <dbReference type="Proteomes" id="UP000268093"/>
    </source>
</evidence>
<dbReference type="InterPro" id="IPR034110">
    <property type="entry name" value="LSMD1_Sm"/>
</dbReference>
<dbReference type="InterPro" id="IPR050914">
    <property type="entry name" value="snRNP_SmB/NAA38-like"/>
</dbReference>
<dbReference type="Proteomes" id="UP000268093">
    <property type="component" value="Unassembled WGS sequence"/>
</dbReference>
<reference evidence="2 3" key="1">
    <citation type="journal article" date="2018" name="New Phytol.">
        <title>Phylogenomics of Endogonaceae and evolution of mycorrhizas within Mucoromycota.</title>
        <authorList>
            <person name="Chang Y."/>
            <person name="Desiro A."/>
            <person name="Na H."/>
            <person name="Sandor L."/>
            <person name="Lipzen A."/>
            <person name="Clum A."/>
            <person name="Barry K."/>
            <person name="Grigoriev I.V."/>
            <person name="Martin F.M."/>
            <person name="Stajich J.E."/>
            <person name="Smith M.E."/>
            <person name="Bonito G."/>
            <person name="Spatafora J.W."/>
        </authorList>
    </citation>
    <scope>NUCLEOTIDE SEQUENCE [LARGE SCALE GENOMIC DNA]</scope>
    <source>
        <strain evidence="2 3">GMNB39</strain>
    </source>
</reference>
<feature type="domain" description="Sm" evidence="1">
    <location>
        <begin position="62"/>
        <end position="126"/>
    </location>
</feature>
<dbReference type="GO" id="GO:0031417">
    <property type="term" value="C:NatC complex"/>
    <property type="evidence" value="ECO:0007669"/>
    <property type="project" value="InterPro"/>
</dbReference>
<dbReference type="PANTHER" id="PTHR10701:SF5">
    <property type="entry name" value="N-ALPHA-ACETYLTRANSFERASE 38, NATC AUXILIARY SUBUNIT"/>
    <property type="match status" value="1"/>
</dbReference>
<dbReference type="EMBL" id="RBNI01004965">
    <property type="protein sequence ID" value="RUP47086.1"/>
    <property type="molecule type" value="Genomic_DNA"/>
</dbReference>
<dbReference type="CDD" id="cd06168">
    <property type="entry name" value="LSMD1"/>
    <property type="match status" value="1"/>
</dbReference>
<sequence>MCFYLFANYGPRVSKHGPNVSHILSAESDYMTSRVGGLLTYDTLRSSIPAELTMPRDTQNIARLRSYLNLKARVHASDGRVFLGTFVCTDKERNVILAHTEEFSGQEKRQVGLVMIPGKHLVKIEIEDLETSDEYT</sequence>
<proteinExistence type="predicted"/>
<gene>
    <name evidence="2" type="ORF">BC936DRAFT_146138</name>
</gene>
<keyword evidence="3" id="KW-1185">Reference proteome</keyword>
<comment type="caution">
    <text evidence="2">The sequence shown here is derived from an EMBL/GenBank/DDBJ whole genome shotgun (WGS) entry which is preliminary data.</text>
</comment>
<protein>
    <submittedName>
        <fullName evidence="2">LSM domain-containing protein 1-A-like protein</fullName>
    </submittedName>
</protein>
<name>A0A433D892_9FUNG</name>